<dbReference type="Proteomes" id="UP001320245">
    <property type="component" value="Unassembled WGS sequence"/>
</dbReference>
<keyword evidence="2" id="KW-1185">Reference proteome</keyword>
<gene>
    <name evidence="1" type="ORF">SLS53_009172</name>
</gene>
<organism evidence="1 2">
    <name type="scientific">Cytospora paraplurivora</name>
    <dbReference type="NCBI Taxonomy" id="2898453"/>
    <lineage>
        <taxon>Eukaryota</taxon>
        <taxon>Fungi</taxon>
        <taxon>Dikarya</taxon>
        <taxon>Ascomycota</taxon>
        <taxon>Pezizomycotina</taxon>
        <taxon>Sordariomycetes</taxon>
        <taxon>Sordariomycetidae</taxon>
        <taxon>Diaporthales</taxon>
        <taxon>Cytosporaceae</taxon>
        <taxon>Cytospora</taxon>
    </lineage>
</organism>
<dbReference type="EMBL" id="JAJSPL020000067">
    <property type="protein sequence ID" value="KAK7729804.1"/>
    <property type="molecule type" value="Genomic_DNA"/>
</dbReference>
<sequence>MAYDIALNACEESTRLVEDHLELSPEGVGHHAMDRGLEWRKVNEVGKMPQSDAVVEKETAEFLEVDVCIR</sequence>
<accession>A0AAN9TXA2</accession>
<name>A0AAN9TXA2_9PEZI</name>
<proteinExistence type="predicted"/>
<dbReference type="AlphaFoldDB" id="A0AAN9TXA2"/>
<comment type="caution">
    <text evidence="1">The sequence shown here is derived from an EMBL/GenBank/DDBJ whole genome shotgun (WGS) entry which is preliminary data.</text>
</comment>
<protein>
    <submittedName>
        <fullName evidence="1">Uncharacterized protein</fullName>
    </submittedName>
</protein>
<evidence type="ECO:0000313" key="2">
    <source>
        <dbReference type="Proteomes" id="UP001320245"/>
    </source>
</evidence>
<evidence type="ECO:0000313" key="1">
    <source>
        <dbReference type="EMBL" id="KAK7729804.1"/>
    </source>
</evidence>
<reference evidence="1 2" key="1">
    <citation type="journal article" date="2023" name="PLoS ONE">
        <title>Cytospora paraplurivora sp. nov. isolated from orchards with fruit tree decline syndrome in Ontario, Canada.</title>
        <authorList>
            <person name="Ilyukhin E."/>
            <person name="Nguyen H.D.T."/>
            <person name="Castle A.J."/>
            <person name="Ellouze W."/>
        </authorList>
    </citation>
    <scope>NUCLEOTIDE SEQUENCE [LARGE SCALE GENOMIC DNA]</scope>
    <source>
        <strain evidence="1 2">FDS-564</strain>
    </source>
</reference>